<feature type="transmembrane region" description="Helical" evidence="7">
    <location>
        <begin position="12"/>
        <end position="32"/>
    </location>
</feature>
<evidence type="ECO:0000256" key="1">
    <source>
        <dbReference type="ARBA" id="ARBA00004651"/>
    </source>
</evidence>
<name>A0A037ZE83_9RHOB</name>
<evidence type="ECO:0000256" key="2">
    <source>
        <dbReference type="ARBA" id="ARBA00022448"/>
    </source>
</evidence>
<gene>
    <name evidence="9" type="ORF">ACMU_18465</name>
</gene>
<keyword evidence="10" id="KW-1185">Reference proteome</keyword>
<accession>A0A037ZE83</accession>
<dbReference type="PANTHER" id="PTHR32243">
    <property type="entry name" value="MALTOSE TRANSPORT SYSTEM PERMEASE-RELATED"/>
    <property type="match status" value="1"/>
</dbReference>
<feature type="transmembrane region" description="Helical" evidence="7">
    <location>
        <begin position="139"/>
        <end position="162"/>
    </location>
</feature>
<feature type="transmembrane region" description="Helical" evidence="7">
    <location>
        <begin position="107"/>
        <end position="133"/>
    </location>
</feature>
<dbReference type="GO" id="GO:0055085">
    <property type="term" value="P:transmembrane transport"/>
    <property type="evidence" value="ECO:0007669"/>
    <property type="project" value="InterPro"/>
</dbReference>
<proteinExistence type="inferred from homology"/>
<organism evidence="9 10">
    <name type="scientific">Actibacterium mucosum KCTC 23349</name>
    <dbReference type="NCBI Taxonomy" id="1454373"/>
    <lineage>
        <taxon>Bacteria</taxon>
        <taxon>Pseudomonadati</taxon>
        <taxon>Pseudomonadota</taxon>
        <taxon>Alphaproteobacteria</taxon>
        <taxon>Rhodobacterales</taxon>
        <taxon>Roseobacteraceae</taxon>
        <taxon>Actibacterium</taxon>
    </lineage>
</organism>
<dbReference type="Gene3D" id="1.10.3720.10">
    <property type="entry name" value="MetI-like"/>
    <property type="match status" value="1"/>
</dbReference>
<evidence type="ECO:0000259" key="8">
    <source>
        <dbReference type="PROSITE" id="PS50928"/>
    </source>
</evidence>
<evidence type="ECO:0000256" key="5">
    <source>
        <dbReference type="ARBA" id="ARBA00022989"/>
    </source>
</evidence>
<dbReference type="Proteomes" id="UP000026249">
    <property type="component" value="Unassembled WGS sequence"/>
</dbReference>
<feature type="transmembrane region" description="Helical" evidence="7">
    <location>
        <begin position="244"/>
        <end position="263"/>
    </location>
</feature>
<dbReference type="AlphaFoldDB" id="A0A037ZE83"/>
<feature type="transmembrane region" description="Helical" evidence="7">
    <location>
        <begin position="183"/>
        <end position="208"/>
    </location>
</feature>
<dbReference type="PROSITE" id="PS50928">
    <property type="entry name" value="ABC_TM1"/>
    <property type="match status" value="1"/>
</dbReference>
<comment type="caution">
    <text evidence="9">The sequence shown here is derived from an EMBL/GenBank/DDBJ whole genome shotgun (WGS) entry which is preliminary data.</text>
</comment>
<evidence type="ECO:0000256" key="4">
    <source>
        <dbReference type="ARBA" id="ARBA00022692"/>
    </source>
</evidence>
<evidence type="ECO:0000313" key="9">
    <source>
        <dbReference type="EMBL" id="KAJ54412.1"/>
    </source>
</evidence>
<comment type="subcellular location">
    <subcellularLocation>
        <location evidence="1 7">Cell membrane</location>
        <topology evidence="1 7">Multi-pass membrane protein</topology>
    </subcellularLocation>
</comment>
<keyword evidence="6 7" id="KW-0472">Membrane</keyword>
<reference evidence="9 10" key="1">
    <citation type="submission" date="2014-03" db="EMBL/GenBank/DDBJ databases">
        <title>Draft Genome Sequence of Actibacterium mucosum KCTC 23349, a Marine Alphaproteobacterium with Complex Ionic Requirements Isolated from Mediterranean Seawater at Malvarrosa Beach, Valencia, Spain.</title>
        <authorList>
            <person name="Arahal D.R."/>
            <person name="Shao Z."/>
            <person name="Lai Q."/>
            <person name="Pujalte M.J."/>
        </authorList>
    </citation>
    <scope>NUCLEOTIDE SEQUENCE [LARGE SCALE GENOMIC DNA]</scope>
    <source>
        <strain evidence="9 10">KCTC 23349</strain>
    </source>
</reference>
<keyword evidence="4 7" id="KW-0812">Transmembrane</keyword>
<dbReference type="STRING" id="1454373.ACMU_18465"/>
<dbReference type="EMBL" id="JFKE01000008">
    <property type="protein sequence ID" value="KAJ54412.1"/>
    <property type="molecule type" value="Genomic_DNA"/>
</dbReference>
<keyword evidence="5 7" id="KW-1133">Transmembrane helix</keyword>
<protein>
    <submittedName>
        <fullName evidence="9">ABC transporter permease</fullName>
    </submittedName>
</protein>
<dbReference type="Pfam" id="PF00528">
    <property type="entry name" value="BPD_transp_1"/>
    <property type="match status" value="1"/>
</dbReference>
<dbReference type="RefSeq" id="WP_035261736.1">
    <property type="nucleotide sequence ID" value="NZ_JFKE01000008.1"/>
</dbReference>
<dbReference type="SUPFAM" id="SSF161098">
    <property type="entry name" value="MetI-like"/>
    <property type="match status" value="1"/>
</dbReference>
<sequence>MRNHSLLGKIGIYAAVAATCGLLLFPIYWMFITALKPANRLRDFPPEFWPENPQWNVFADVLNSQPFGLWMWNTVLVAIATMILSLTVGTLAAYALSRFRLRGGQGLGLFILTSKMLPATLLIIPLFVVFRSLGLTGSLWSVIIAQSTLIVPFATWMLKGYFDTIPPELEQAALVDGASPLGAIVRIVLPVAAPGMAATALYAFVISWSDFLYARTFLTTSESKWTLNMGIATLKGEFVTDWNVIMAASLMAAVPIVGVYLFLERYLVGGLSAGSEK</sequence>
<dbReference type="PANTHER" id="PTHR32243:SF18">
    <property type="entry name" value="INNER MEMBRANE ABC TRANSPORTER PERMEASE PROTEIN YCJP"/>
    <property type="match status" value="1"/>
</dbReference>
<keyword evidence="3" id="KW-1003">Cell membrane</keyword>
<feature type="domain" description="ABC transmembrane type-1" evidence="8">
    <location>
        <begin position="71"/>
        <end position="263"/>
    </location>
</feature>
<dbReference type="OrthoDB" id="9815445at2"/>
<evidence type="ECO:0000256" key="7">
    <source>
        <dbReference type="RuleBase" id="RU363032"/>
    </source>
</evidence>
<evidence type="ECO:0000313" key="10">
    <source>
        <dbReference type="Proteomes" id="UP000026249"/>
    </source>
</evidence>
<dbReference type="InterPro" id="IPR000515">
    <property type="entry name" value="MetI-like"/>
</dbReference>
<dbReference type="CDD" id="cd06261">
    <property type="entry name" value="TM_PBP2"/>
    <property type="match status" value="1"/>
</dbReference>
<keyword evidence="2 7" id="KW-0813">Transport</keyword>
<comment type="similarity">
    <text evidence="7">Belongs to the binding-protein-dependent transport system permease family.</text>
</comment>
<dbReference type="InterPro" id="IPR035906">
    <property type="entry name" value="MetI-like_sf"/>
</dbReference>
<dbReference type="InterPro" id="IPR050901">
    <property type="entry name" value="BP-dep_ABC_trans_perm"/>
</dbReference>
<evidence type="ECO:0000256" key="3">
    <source>
        <dbReference type="ARBA" id="ARBA00022475"/>
    </source>
</evidence>
<evidence type="ECO:0000256" key="6">
    <source>
        <dbReference type="ARBA" id="ARBA00023136"/>
    </source>
</evidence>
<feature type="transmembrane region" description="Helical" evidence="7">
    <location>
        <begin position="70"/>
        <end position="95"/>
    </location>
</feature>
<dbReference type="GO" id="GO:0005886">
    <property type="term" value="C:plasma membrane"/>
    <property type="evidence" value="ECO:0007669"/>
    <property type="project" value="UniProtKB-SubCell"/>
</dbReference>